<feature type="transmembrane region" description="Helical" evidence="1">
    <location>
        <begin position="129"/>
        <end position="147"/>
    </location>
</feature>
<gene>
    <name evidence="2" type="ORF">C7C56_019510</name>
</gene>
<dbReference type="Proteomes" id="UP000241421">
    <property type="component" value="Unassembled WGS sequence"/>
</dbReference>
<feature type="transmembrane region" description="Helical" evidence="1">
    <location>
        <begin position="238"/>
        <end position="260"/>
    </location>
</feature>
<protein>
    <recommendedName>
        <fullName evidence="4">CDP-archaeol synthase</fullName>
    </recommendedName>
</protein>
<organism evidence="2 3">
    <name type="scientific">Massilia glaciei</name>
    <dbReference type="NCBI Taxonomy" id="1524097"/>
    <lineage>
        <taxon>Bacteria</taxon>
        <taxon>Pseudomonadati</taxon>
        <taxon>Pseudomonadota</taxon>
        <taxon>Betaproteobacteria</taxon>
        <taxon>Burkholderiales</taxon>
        <taxon>Oxalobacteraceae</taxon>
        <taxon>Telluria group</taxon>
        <taxon>Massilia</taxon>
    </lineage>
</organism>
<dbReference type="AlphaFoldDB" id="A0A2U2HGS0"/>
<comment type="caution">
    <text evidence="2">The sequence shown here is derived from an EMBL/GenBank/DDBJ whole genome shotgun (WGS) entry which is preliminary data.</text>
</comment>
<evidence type="ECO:0000313" key="2">
    <source>
        <dbReference type="EMBL" id="PWF44364.1"/>
    </source>
</evidence>
<keyword evidence="3" id="KW-1185">Reference proteome</keyword>
<feature type="transmembrane region" description="Helical" evidence="1">
    <location>
        <begin position="77"/>
        <end position="99"/>
    </location>
</feature>
<dbReference type="Pfam" id="PF01864">
    <property type="entry name" value="CarS-like"/>
    <property type="match status" value="1"/>
</dbReference>
<sequence length="267" mass="28564">MVVVASAARRRPRAAPHACARARLPPARAQTGRAQRGALVDLAARRQKLVGRRLHVRRARAHGDAAVSAALAPLAPPALACAVFVSLALALAGVAHVAWLRSAWSRRFAVPLDGAATWRGRPLFGANKTWRGLMVLPPAAALGFAGAAQFRESLPDWLAAGVWPLPASHMALAGLLCGLAFMLAELPNSLLKRQLGVAPGQAARGPLLRLWCLVVDRVDSTLGALIALSLLLPLPAMAWLWVPLFGISLHWIFSYCMYLLKLKPRPS</sequence>
<dbReference type="EMBL" id="PXWF02000269">
    <property type="protein sequence ID" value="PWF44364.1"/>
    <property type="molecule type" value="Genomic_DNA"/>
</dbReference>
<evidence type="ECO:0000313" key="3">
    <source>
        <dbReference type="Proteomes" id="UP000241421"/>
    </source>
</evidence>
<dbReference type="InterPro" id="IPR032690">
    <property type="entry name" value="CarS"/>
</dbReference>
<accession>A0A2U2HGS0</accession>
<keyword evidence="1" id="KW-0812">Transmembrane</keyword>
<evidence type="ECO:0008006" key="4">
    <source>
        <dbReference type="Google" id="ProtNLM"/>
    </source>
</evidence>
<proteinExistence type="predicted"/>
<reference evidence="2 3" key="1">
    <citation type="submission" date="2018-04" db="EMBL/GenBank/DDBJ databases">
        <title>Massilia violaceinigra sp. nov., a novel purple-pigmented bacterium isolated from Tianshan glacier, Xinjiang, China.</title>
        <authorList>
            <person name="Wang H."/>
        </authorList>
    </citation>
    <scope>NUCLEOTIDE SEQUENCE [LARGE SCALE GENOMIC DNA]</scope>
    <source>
        <strain evidence="2 3">B448-2</strain>
    </source>
</reference>
<feature type="transmembrane region" description="Helical" evidence="1">
    <location>
        <begin position="167"/>
        <end position="186"/>
    </location>
</feature>
<keyword evidence="1" id="KW-1133">Transmembrane helix</keyword>
<name>A0A2U2HGS0_9BURK</name>
<evidence type="ECO:0000256" key="1">
    <source>
        <dbReference type="SAM" id="Phobius"/>
    </source>
</evidence>
<keyword evidence="1" id="KW-0472">Membrane</keyword>